<dbReference type="PROSITE" id="PS51155">
    <property type="entry name" value="CHIT_BIND_RR_2"/>
    <property type="match status" value="1"/>
</dbReference>
<name>A0A0L7R7J3_9HYME</name>
<dbReference type="PRINTS" id="PR00947">
    <property type="entry name" value="CUTICLE"/>
</dbReference>
<reference evidence="4 5" key="1">
    <citation type="submission" date="2015-07" db="EMBL/GenBank/DDBJ databases">
        <title>The genome of Habropoda laboriosa.</title>
        <authorList>
            <person name="Pan H."/>
            <person name="Kapheim K."/>
        </authorList>
    </citation>
    <scope>NUCLEOTIDE SEQUENCE [LARGE SCALE GENOMIC DNA]</scope>
    <source>
        <strain evidence="4">0110345459</strain>
    </source>
</reference>
<dbReference type="GO" id="GO:0062129">
    <property type="term" value="C:chitin-based extracellular matrix"/>
    <property type="evidence" value="ECO:0007669"/>
    <property type="project" value="TreeGrafter"/>
</dbReference>
<dbReference type="STRING" id="597456.A0A0L7R7J3"/>
<dbReference type="InterPro" id="IPR000618">
    <property type="entry name" value="Insect_cuticle"/>
</dbReference>
<organism evidence="4 5">
    <name type="scientific">Habropoda laboriosa</name>
    <dbReference type="NCBI Taxonomy" id="597456"/>
    <lineage>
        <taxon>Eukaryota</taxon>
        <taxon>Metazoa</taxon>
        <taxon>Ecdysozoa</taxon>
        <taxon>Arthropoda</taxon>
        <taxon>Hexapoda</taxon>
        <taxon>Insecta</taxon>
        <taxon>Pterygota</taxon>
        <taxon>Neoptera</taxon>
        <taxon>Endopterygota</taxon>
        <taxon>Hymenoptera</taxon>
        <taxon>Apocrita</taxon>
        <taxon>Aculeata</taxon>
        <taxon>Apoidea</taxon>
        <taxon>Anthophila</taxon>
        <taxon>Apidae</taxon>
        <taxon>Habropoda</taxon>
    </lineage>
</organism>
<evidence type="ECO:0000256" key="2">
    <source>
        <dbReference type="PROSITE-ProRule" id="PRU00497"/>
    </source>
</evidence>
<evidence type="ECO:0000256" key="3">
    <source>
        <dbReference type="SAM" id="MobiDB-lite"/>
    </source>
</evidence>
<evidence type="ECO:0000256" key="1">
    <source>
        <dbReference type="ARBA" id="ARBA00022460"/>
    </source>
</evidence>
<sequence>MLRGEWLEGMGRENHLERLHINSGSTSTWYCRFNSCTNQHHTRSVIMQHLLLAFALFGYAAGQYGAFRGFPNQNAYRPTSRPNFPQPTIQPQYTPQYNSPGRFVAIRSQQKDTYPDGSYTFSYDTENGISVAESGRPQGTGQGQSEVVQGRFSYSAPDGTPITVEYTADENGFHPQGAHLPTPPPIPEAIRRALAANPPGPDDSDYRQPYNPNLYRRY</sequence>
<dbReference type="AlphaFoldDB" id="A0A0L7R7J3"/>
<dbReference type="InterPro" id="IPR031311">
    <property type="entry name" value="CHIT_BIND_RR_consensus"/>
</dbReference>
<dbReference type="GO" id="GO:0008010">
    <property type="term" value="F:structural constituent of chitin-based larval cuticle"/>
    <property type="evidence" value="ECO:0007669"/>
    <property type="project" value="TreeGrafter"/>
</dbReference>
<proteinExistence type="predicted"/>
<dbReference type="Pfam" id="PF00379">
    <property type="entry name" value="Chitin_bind_4"/>
    <property type="match status" value="1"/>
</dbReference>
<feature type="region of interest" description="Disordered" evidence="3">
    <location>
        <begin position="194"/>
        <end position="218"/>
    </location>
</feature>
<dbReference type="InterPro" id="IPR050468">
    <property type="entry name" value="Cuticle_Struct_Prot"/>
</dbReference>
<accession>A0A0L7R7J3</accession>
<gene>
    <name evidence="4" type="ORF">WH47_12642</name>
</gene>
<dbReference type="OrthoDB" id="6372059at2759"/>
<dbReference type="PROSITE" id="PS00233">
    <property type="entry name" value="CHIT_BIND_RR_1"/>
    <property type="match status" value="1"/>
</dbReference>
<keyword evidence="5" id="KW-1185">Reference proteome</keyword>
<dbReference type="PANTHER" id="PTHR10380">
    <property type="entry name" value="CUTICLE PROTEIN"/>
    <property type="match status" value="1"/>
</dbReference>
<dbReference type="Proteomes" id="UP000053825">
    <property type="component" value="Unassembled WGS sequence"/>
</dbReference>
<evidence type="ECO:0000313" key="5">
    <source>
        <dbReference type="Proteomes" id="UP000053825"/>
    </source>
</evidence>
<evidence type="ECO:0000313" key="4">
    <source>
        <dbReference type="EMBL" id="KOC66837.1"/>
    </source>
</evidence>
<keyword evidence="1 2" id="KW-0193">Cuticle</keyword>
<dbReference type="PANTHER" id="PTHR10380:SF173">
    <property type="entry name" value="CUTICULAR PROTEIN 47EF, ISOFORM C-RELATED"/>
    <property type="match status" value="1"/>
</dbReference>
<protein>
    <submittedName>
        <fullName evidence="4">Endocuticle structural glycoprotein SgAbd-2</fullName>
    </submittedName>
</protein>
<dbReference type="EMBL" id="KQ414639">
    <property type="protein sequence ID" value="KOC66837.1"/>
    <property type="molecule type" value="Genomic_DNA"/>
</dbReference>